<evidence type="ECO:0000256" key="1">
    <source>
        <dbReference type="ARBA" id="ARBA00006640"/>
    </source>
</evidence>
<dbReference type="STRING" id="133383.A0A1R0GWP8"/>
<dbReference type="OrthoDB" id="2501249at2759"/>
<proteinExistence type="inferred from homology"/>
<organism evidence="4 5">
    <name type="scientific">Smittium mucronatum</name>
    <dbReference type="NCBI Taxonomy" id="133383"/>
    <lineage>
        <taxon>Eukaryota</taxon>
        <taxon>Fungi</taxon>
        <taxon>Fungi incertae sedis</taxon>
        <taxon>Zoopagomycota</taxon>
        <taxon>Kickxellomycotina</taxon>
        <taxon>Harpellomycetes</taxon>
        <taxon>Harpellales</taxon>
        <taxon>Legeriomycetaceae</taxon>
        <taxon>Smittium</taxon>
    </lineage>
</organism>
<dbReference type="Pfam" id="PF01165">
    <property type="entry name" value="Ribosomal_S21"/>
    <property type="match status" value="1"/>
</dbReference>
<comment type="similarity">
    <text evidence="1">Belongs to the bacterial ribosomal protein bS21 family.</text>
</comment>
<evidence type="ECO:0000313" key="4">
    <source>
        <dbReference type="EMBL" id="OLY81265.1"/>
    </source>
</evidence>
<keyword evidence="3" id="KW-0687">Ribonucleoprotein</keyword>
<keyword evidence="2" id="KW-0689">Ribosomal protein</keyword>
<comment type="caution">
    <text evidence="4">The sequence shown here is derived from an EMBL/GenBank/DDBJ whole genome shotgun (WGS) entry which is preliminary data.</text>
</comment>
<protein>
    <submittedName>
        <fullName evidence="4">Uncharacterized protein</fullName>
    </submittedName>
</protein>
<sequence length="237" mass="26547">MNSLIRSGLFSLPTKSFSKLSFQTLSKCMYSSDGKDSGIPAENVLDSNSKTVQNLQAKSDSGNPSDKIPGLSIKTLFAGNNKQIPILNHLENSRSQAPKKFMEDNPNYVRGALAANSGMDSRSDKIRMLRNVFSVNRAQVSTPAGSYNELYNSMKFVPEVSVGRSIAVYGDNPTSAYRKLQRMITVNKVRKILRLKSRYEKPFVKRARLAKEANAWRVKKQVKNKVNMVLKMKGWGF</sequence>
<name>A0A1R0GWP8_9FUNG</name>
<gene>
    <name evidence="4" type="ORF">AYI68_g4628</name>
</gene>
<evidence type="ECO:0000256" key="2">
    <source>
        <dbReference type="ARBA" id="ARBA00022980"/>
    </source>
</evidence>
<dbReference type="GO" id="GO:0005840">
    <property type="term" value="C:ribosome"/>
    <property type="evidence" value="ECO:0007669"/>
    <property type="project" value="UniProtKB-KW"/>
</dbReference>
<dbReference type="EMBL" id="LSSL01002622">
    <property type="protein sequence ID" value="OLY81265.1"/>
    <property type="molecule type" value="Genomic_DNA"/>
</dbReference>
<accession>A0A1R0GWP8</accession>
<evidence type="ECO:0000256" key="3">
    <source>
        <dbReference type="ARBA" id="ARBA00023274"/>
    </source>
</evidence>
<dbReference type="GO" id="GO:1990904">
    <property type="term" value="C:ribonucleoprotein complex"/>
    <property type="evidence" value="ECO:0007669"/>
    <property type="project" value="UniProtKB-KW"/>
</dbReference>
<dbReference type="AlphaFoldDB" id="A0A1R0GWP8"/>
<keyword evidence="5" id="KW-1185">Reference proteome</keyword>
<dbReference type="GO" id="GO:0006412">
    <property type="term" value="P:translation"/>
    <property type="evidence" value="ECO:0007669"/>
    <property type="project" value="InterPro"/>
</dbReference>
<dbReference type="Proteomes" id="UP000187455">
    <property type="component" value="Unassembled WGS sequence"/>
</dbReference>
<dbReference type="GO" id="GO:0003735">
    <property type="term" value="F:structural constituent of ribosome"/>
    <property type="evidence" value="ECO:0007669"/>
    <property type="project" value="InterPro"/>
</dbReference>
<reference evidence="4 5" key="1">
    <citation type="journal article" date="2016" name="Mol. Biol. Evol.">
        <title>Genome-Wide Survey of Gut Fungi (Harpellales) Reveals the First Horizontally Transferred Ubiquitin Gene from a Mosquito Host.</title>
        <authorList>
            <person name="Wang Y."/>
            <person name="White M.M."/>
            <person name="Kvist S."/>
            <person name="Moncalvo J.M."/>
        </authorList>
    </citation>
    <scope>NUCLEOTIDE SEQUENCE [LARGE SCALE GENOMIC DNA]</scope>
    <source>
        <strain evidence="4 5">ALG-7-W6</strain>
    </source>
</reference>
<dbReference type="InterPro" id="IPR001911">
    <property type="entry name" value="Ribosomal_bS21"/>
</dbReference>
<evidence type="ECO:0000313" key="5">
    <source>
        <dbReference type="Proteomes" id="UP000187455"/>
    </source>
</evidence>